<evidence type="ECO:0000256" key="1">
    <source>
        <dbReference type="ARBA" id="ARBA00022679"/>
    </source>
</evidence>
<keyword evidence="2" id="KW-0012">Acyltransferase</keyword>
<dbReference type="CDD" id="cd04301">
    <property type="entry name" value="NAT_SF"/>
    <property type="match status" value="1"/>
</dbReference>
<keyword evidence="1 4" id="KW-0808">Transferase</keyword>
<dbReference type="PANTHER" id="PTHR30602">
    <property type="entry name" value="AMINO-ACID ACETYLTRANSFERASE"/>
    <property type="match status" value="1"/>
</dbReference>
<proteinExistence type="predicted"/>
<evidence type="ECO:0000256" key="2">
    <source>
        <dbReference type="ARBA" id="ARBA00023315"/>
    </source>
</evidence>
<dbReference type="Proteomes" id="UP000269669">
    <property type="component" value="Unassembled WGS sequence"/>
</dbReference>
<dbReference type="InterPro" id="IPR016181">
    <property type="entry name" value="Acyl_CoA_acyltransferase"/>
</dbReference>
<dbReference type="InterPro" id="IPR010167">
    <property type="entry name" value="NH2A_AcTrfase"/>
</dbReference>
<accession>A0A428MG40</accession>
<dbReference type="GO" id="GO:0005737">
    <property type="term" value="C:cytoplasm"/>
    <property type="evidence" value="ECO:0007669"/>
    <property type="project" value="InterPro"/>
</dbReference>
<dbReference type="PANTHER" id="PTHR30602:SF12">
    <property type="entry name" value="AMINO-ACID ACETYLTRANSFERASE NAGS1, CHLOROPLASTIC-RELATED"/>
    <property type="match status" value="1"/>
</dbReference>
<dbReference type="InterPro" id="IPR000182">
    <property type="entry name" value="GNAT_dom"/>
</dbReference>
<dbReference type="Gene3D" id="3.40.630.30">
    <property type="match status" value="1"/>
</dbReference>
<dbReference type="GO" id="GO:0004042">
    <property type="term" value="F:L-glutamate N-acetyltransferase activity"/>
    <property type="evidence" value="ECO:0007669"/>
    <property type="project" value="InterPro"/>
</dbReference>
<organism evidence="4 5">
    <name type="scientific">Edaphobacter aggregans</name>
    <dbReference type="NCBI Taxonomy" id="570835"/>
    <lineage>
        <taxon>Bacteria</taxon>
        <taxon>Pseudomonadati</taxon>
        <taxon>Acidobacteriota</taxon>
        <taxon>Terriglobia</taxon>
        <taxon>Terriglobales</taxon>
        <taxon>Acidobacteriaceae</taxon>
        <taxon>Edaphobacter</taxon>
    </lineage>
</organism>
<dbReference type="OrthoDB" id="9793138at2"/>
<comment type="caution">
    <text evidence="4">The sequence shown here is derived from an EMBL/GenBank/DDBJ whole genome shotgun (WGS) entry which is preliminary data.</text>
</comment>
<evidence type="ECO:0000313" key="5">
    <source>
        <dbReference type="Proteomes" id="UP000269669"/>
    </source>
</evidence>
<name>A0A428MG40_9BACT</name>
<gene>
    <name evidence="4" type="ORF">EDE15_1359</name>
</gene>
<keyword evidence="5" id="KW-1185">Reference proteome</keyword>
<feature type="domain" description="N-acetyltransferase" evidence="3">
    <location>
        <begin position="1"/>
        <end position="173"/>
    </location>
</feature>
<sequence>MQTRKAQSRDARAIQQLIDSFTHDGTLLPRSYSEICQNIDTFTVVESEGGQFIGCAALHVYGPHLAEVRSIVVRPDIAGHGAGSLLVQSLLRQAEQRGIQCVCLFTRIPTFFEHFRFQITQHQLFRDKALKDCQHCARRNACDETVMALGKLPPLLPDSTHHPQHGGFVQLQL</sequence>
<evidence type="ECO:0000313" key="4">
    <source>
        <dbReference type="EMBL" id="RSL15854.1"/>
    </source>
</evidence>
<reference evidence="4 5" key="1">
    <citation type="submission" date="2018-12" db="EMBL/GenBank/DDBJ databases">
        <title>Sequencing of bacterial isolates from soil warming experiment in Harvard Forest, Massachusetts, USA.</title>
        <authorList>
            <person name="Deangelis K."/>
        </authorList>
    </citation>
    <scope>NUCLEOTIDE SEQUENCE [LARGE SCALE GENOMIC DNA]</scope>
    <source>
        <strain evidence="4 5">EB153</strain>
    </source>
</reference>
<dbReference type="EMBL" id="RSDW01000001">
    <property type="protein sequence ID" value="RSL15854.1"/>
    <property type="molecule type" value="Genomic_DNA"/>
</dbReference>
<dbReference type="Pfam" id="PF00583">
    <property type="entry name" value="Acetyltransf_1"/>
    <property type="match status" value="1"/>
</dbReference>
<dbReference type="RefSeq" id="WP_125484545.1">
    <property type="nucleotide sequence ID" value="NZ_RSDW01000001.1"/>
</dbReference>
<dbReference type="GO" id="GO:0006526">
    <property type="term" value="P:L-arginine biosynthetic process"/>
    <property type="evidence" value="ECO:0007669"/>
    <property type="project" value="InterPro"/>
</dbReference>
<protein>
    <submittedName>
        <fullName evidence="4">Amino-acid N-acetyltransferase</fullName>
    </submittedName>
</protein>
<dbReference type="SUPFAM" id="SSF55729">
    <property type="entry name" value="Acyl-CoA N-acyltransferases (Nat)"/>
    <property type="match status" value="1"/>
</dbReference>
<evidence type="ECO:0000259" key="3">
    <source>
        <dbReference type="PROSITE" id="PS51186"/>
    </source>
</evidence>
<dbReference type="AlphaFoldDB" id="A0A428MG40"/>
<dbReference type="PROSITE" id="PS51186">
    <property type="entry name" value="GNAT"/>
    <property type="match status" value="1"/>
</dbReference>